<evidence type="ECO:0008006" key="4">
    <source>
        <dbReference type="Google" id="ProtNLM"/>
    </source>
</evidence>
<dbReference type="AlphaFoldDB" id="A0A1M5G9E7"/>
<dbReference type="EMBL" id="FQVT01000004">
    <property type="protein sequence ID" value="SHG00440.1"/>
    <property type="molecule type" value="Genomic_DNA"/>
</dbReference>
<keyword evidence="1" id="KW-1133">Transmembrane helix</keyword>
<keyword evidence="3" id="KW-1185">Reference proteome</keyword>
<proteinExistence type="predicted"/>
<accession>A0A1M5G9E7</accession>
<dbReference type="Pfam" id="PF11188">
    <property type="entry name" value="DUF2975"/>
    <property type="match status" value="1"/>
</dbReference>
<keyword evidence="1" id="KW-0812">Transmembrane</keyword>
<dbReference type="InterPro" id="IPR021354">
    <property type="entry name" value="DUF2975"/>
</dbReference>
<protein>
    <recommendedName>
        <fullName evidence="4">DUF2975 domain-containing protein</fullName>
    </recommendedName>
</protein>
<keyword evidence="1" id="KW-0472">Membrane</keyword>
<feature type="transmembrane region" description="Helical" evidence="1">
    <location>
        <begin position="12"/>
        <end position="37"/>
    </location>
</feature>
<dbReference type="STRING" id="1073325.SAMN05444483_10463"/>
<feature type="transmembrane region" description="Helical" evidence="1">
    <location>
        <begin position="129"/>
        <end position="147"/>
    </location>
</feature>
<evidence type="ECO:0000313" key="2">
    <source>
        <dbReference type="EMBL" id="SHG00440.1"/>
    </source>
</evidence>
<dbReference type="RefSeq" id="WP_175545947.1">
    <property type="nucleotide sequence ID" value="NZ_FQVT01000004.1"/>
</dbReference>
<evidence type="ECO:0000313" key="3">
    <source>
        <dbReference type="Proteomes" id="UP000183945"/>
    </source>
</evidence>
<sequence>MNKNSLLSIVNFFCNFFKLLIGILIIAITIAFIHFQFDRDFYNEWSMEKPENDSVIRFETEAFLGQNAQDFEKLKVTEWKTISLYFTYFKFTATLILFFLAIHQFGKVLQSVRRLKTFKAINVCAFRKIGHYCLGIAVLSFFNYWNFEKYTKSSIAAPLDVILIALIAFILAEIFKEGNTLMEENQLTV</sequence>
<feature type="transmembrane region" description="Helical" evidence="1">
    <location>
        <begin position="88"/>
        <end position="109"/>
    </location>
</feature>
<feature type="transmembrane region" description="Helical" evidence="1">
    <location>
        <begin position="153"/>
        <end position="172"/>
    </location>
</feature>
<name>A0A1M5G9E7_SALEC</name>
<gene>
    <name evidence="2" type="ORF">SAMN05444483_10463</name>
</gene>
<evidence type="ECO:0000256" key="1">
    <source>
        <dbReference type="SAM" id="Phobius"/>
    </source>
</evidence>
<reference evidence="3" key="1">
    <citation type="submission" date="2016-11" db="EMBL/GenBank/DDBJ databases">
        <authorList>
            <person name="Varghese N."/>
            <person name="Submissions S."/>
        </authorList>
    </citation>
    <scope>NUCLEOTIDE SEQUENCE [LARGE SCALE GENOMIC DNA]</scope>
    <source>
        <strain evidence="3">DSM 24579</strain>
    </source>
</reference>
<organism evidence="2 3">
    <name type="scientific">Salegentibacter echinorum</name>
    <dbReference type="NCBI Taxonomy" id="1073325"/>
    <lineage>
        <taxon>Bacteria</taxon>
        <taxon>Pseudomonadati</taxon>
        <taxon>Bacteroidota</taxon>
        <taxon>Flavobacteriia</taxon>
        <taxon>Flavobacteriales</taxon>
        <taxon>Flavobacteriaceae</taxon>
        <taxon>Salegentibacter</taxon>
    </lineage>
</organism>
<dbReference type="Proteomes" id="UP000183945">
    <property type="component" value="Unassembled WGS sequence"/>
</dbReference>